<accession>A0AAN6T4P0</accession>
<reference evidence="1" key="1">
    <citation type="journal article" date="2023" name="Mol. Phylogenet. Evol.">
        <title>Genome-scale phylogeny and comparative genomics of the fungal order Sordariales.</title>
        <authorList>
            <person name="Hensen N."/>
            <person name="Bonometti L."/>
            <person name="Westerberg I."/>
            <person name="Brannstrom I.O."/>
            <person name="Guillou S."/>
            <person name="Cros-Aarteil S."/>
            <person name="Calhoun S."/>
            <person name="Haridas S."/>
            <person name="Kuo A."/>
            <person name="Mondo S."/>
            <person name="Pangilinan J."/>
            <person name="Riley R."/>
            <person name="LaButti K."/>
            <person name="Andreopoulos B."/>
            <person name="Lipzen A."/>
            <person name="Chen C."/>
            <person name="Yan M."/>
            <person name="Daum C."/>
            <person name="Ng V."/>
            <person name="Clum A."/>
            <person name="Steindorff A."/>
            <person name="Ohm R.A."/>
            <person name="Martin F."/>
            <person name="Silar P."/>
            <person name="Natvig D.O."/>
            <person name="Lalanne C."/>
            <person name="Gautier V."/>
            <person name="Ament-Velasquez S.L."/>
            <person name="Kruys A."/>
            <person name="Hutchinson M.I."/>
            <person name="Powell A.J."/>
            <person name="Barry K."/>
            <person name="Miller A.N."/>
            <person name="Grigoriev I.V."/>
            <person name="Debuchy R."/>
            <person name="Gladieux P."/>
            <person name="Hiltunen Thoren M."/>
            <person name="Johannesson H."/>
        </authorList>
    </citation>
    <scope>NUCLEOTIDE SEQUENCE</scope>
    <source>
        <strain evidence="1">CBS 757.83</strain>
    </source>
</reference>
<sequence>MYNTMPLCELHSMVLGPATKPARGNIMGHVSSGSGTSRREYNAFLGPFPRCVCMNHTPYHFPRQERFLLEVGGFYYIAFGQGFSRGPGFQRTALPWFWVHHEWRFFCVSVSRFRFCVCFCFYFPSYSGASIGGLRAWGLYLEGVDGERSVRPWSTWPGNASGVWSLYPLQMKALVRL</sequence>
<dbReference type="AlphaFoldDB" id="A0AAN6T4P0"/>
<name>A0AAN6T4P0_9PEZI</name>
<protein>
    <submittedName>
        <fullName evidence="1">Uncharacterized protein</fullName>
    </submittedName>
</protein>
<proteinExistence type="predicted"/>
<keyword evidence="2" id="KW-1185">Reference proteome</keyword>
<organism evidence="1 2">
    <name type="scientific">Parathielavia hyrcaniae</name>
    <dbReference type="NCBI Taxonomy" id="113614"/>
    <lineage>
        <taxon>Eukaryota</taxon>
        <taxon>Fungi</taxon>
        <taxon>Dikarya</taxon>
        <taxon>Ascomycota</taxon>
        <taxon>Pezizomycotina</taxon>
        <taxon>Sordariomycetes</taxon>
        <taxon>Sordariomycetidae</taxon>
        <taxon>Sordariales</taxon>
        <taxon>Chaetomiaceae</taxon>
        <taxon>Parathielavia</taxon>
    </lineage>
</organism>
<dbReference type="Proteomes" id="UP001305647">
    <property type="component" value="Unassembled WGS sequence"/>
</dbReference>
<evidence type="ECO:0000313" key="1">
    <source>
        <dbReference type="EMBL" id="KAK4104668.1"/>
    </source>
</evidence>
<gene>
    <name evidence="1" type="ORF">N658DRAFT_185834</name>
</gene>
<comment type="caution">
    <text evidence="1">The sequence shown here is derived from an EMBL/GenBank/DDBJ whole genome shotgun (WGS) entry which is preliminary data.</text>
</comment>
<dbReference type="EMBL" id="MU863626">
    <property type="protein sequence ID" value="KAK4104668.1"/>
    <property type="molecule type" value="Genomic_DNA"/>
</dbReference>
<reference evidence="1" key="2">
    <citation type="submission" date="2023-05" db="EMBL/GenBank/DDBJ databases">
        <authorList>
            <consortium name="Lawrence Berkeley National Laboratory"/>
            <person name="Steindorff A."/>
            <person name="Hensen N."/>
            <person name="Bonometti L."/>
            <person name="Westerberg I."/>
            <person name="Brannstrom I.O."/>
            <person name="Guillou S."/>
            <person name="Cros-Aarteil S."/>
            <person name="Calhoun S."/>
            <person name="Haridas S."/>
            <person name="Kuo A."/>
            <person name="Mondo S."/>
            <person name="Pangilinan J."/>
            <person name="Riley R."/>
            <person name="Labutti K."/>
            <person name="Andreopoulos B."/>
            <person name="Lipzen A."/>
            <person name="Chen C."/>
            <person name="Yanf M."/>
            <person name="Daum C."/>
            <person name="Ng V."/>
            <person name="Clum A."/>
            <person name="Ohm R."/>
            <person name="Martin F."/>
            <person name="Silar P."/>
            <person name="Natvig D."/>
            <person name="Lalanne C."/>
            <person name="Gautier V."/>
            <person name="Ament-Velasquez S.L."/>
            <person name="Kruys A."/>
            <person name="Hutchinson M.I."/>
            <person name="Powell A.J."/>
            <person name="Barry K."/>
            <person name="Miller A.N."/>
            <person name="Grigoriev I.V."/>
            <person name="Debuchy R."/>
            <person name="Gladieux P."/>
            <person name="Thoren M.H."/>
            <person name="Johannesson H."/>
        </authorList>
    </citation>
    <scope>NUCLEOTIDE SEQUENCE</scope>
    <source>
        <strain evidence="1">CBS 757.83</strain>
    </source>
</reference>
<evidence type="ECO:0000313" key="2">
    <source>
        <dbReference type="Proteomes" id="UP001305647"/>
    </source>
</evidence>